<keyword evidence="4" id="KW-0479">Metal-binding</keyword>
<dbReference type="PROSITE" id="PS51085">
    <property type="entry name" value="2FE2S_FER_2"/>
    <property type="match status" value="1"/>
</dbReference>
<dbReference type="RefSeq" id="WP_274202370.1">
    <property type="nucleotide sequence ID" value="NZ_JAQZAO010000009.1"/>
</dbReference>
<dbReference type="InterPro" id="IPR006058">
    <property type="entry name" value="2Fe2S_fd_BS"/>
</dbReference>
<dbReference type="Gene3D" id="2.40.30.10">
    <property type="entry name" value="Translation factors"/>
    <property type="match status" value="1"/>
</dbReference>
<dbReference type="Gene3D" id="3.10.20.30">
    <property type="match status" value="1"/>
</dbReference>
<dbReference type="SUPFAM" id="SSF54292">
    <property type="entry name" value="2Fe-2S ferredoxin-like"/>
    <property type="match status" value="1"/>
</dbReference>
<dbReference type="EMBL" id="JAQZAO010000009">
    <property type="protein sequence ID" value="MDD7967851.1"/>
    <property type="molecule type" value="Genomic_DNA"/>
</dbReference>
<dbReference type="PRINTS" id="PR00409">
    <property type="entry name" value="PHDIOXRDTASE"/>
</dbReference>
<feature type="domain" description="2Fe-2S ferredoxin-type" evidence="8">
    <location>
        <begin position="221"/>
        <end position="312"/>
    </location>
</feature>
<dbReference type="Pfam" id="PF00175">
    <property type="entry name" value="NAD_binding_1"/>
    <property type="match status" value="1"/>
</dbReference>
<name>A0ABT5SYQ5_9PSEU</name>
<dbReference type="InterPro" id="IPR036010">
    <property type="entry name" value="2Fe-2S_ferredoxin-like_sf"/>
</dbReference>
<feature type="domain" description="FAD-binding FR-type" evidence="9">
    <location>
        <begin position="1"/>
        <end position="100"/>
    </location>
</feature>
<dbReference type="Proteomes" id="UP001300763">
    <property type="component" value="Unassembled WGS sequence"/>
</dbReference>
<reference evidence="10 11" key="1">
    <citation type="submission" date="2023-02" db="EMBL/GenBank/DDBJ databases">
        <title>Genome sequencing required for Actinomycetospora new species description.</title>
        <authorList>
            <person name="Saimee Y."/>
            <person name="Duangmal K."/>
        </authorList>
    </citation>
    <scope>NUCLEOTIDE SEQUENCE [LARGE SCALE GENOMIC DNA]</scope>
    <source>
        <strain evidence="10 11">DW7H6</strain>
    </source>
</reference>
<dbReference type="PROSITE" id="PS00197">
    <property type="entry name" value="2FE2S_FER_1"/>
    <property type="match status" value="1"/>
</dbReference>
<dbReference type="InterPro" id="IPR001041">
    <property type="entry name" value="2Fe-2S_ferredoxin-type"/>
</dbReference>
<keyword evidence="11" id="KW-1185">Reference proteome</keyword>
<evidence type="ECO:0000256" key="6">
    <source>
        <dbReference type="ARBA" id="ARBA00023004"/>
    </source>
</evidence>
<evidence type="ECO:0000259" key="8">
    <source>
        <dbReference type="PROSITE" id="PS51085"/>
    </source>
</evidence>
<keyword evidence="2" id="KW-0285">Flavoprotein</keyword>
<dbReference type="PROSITE" id="PS51384">
    <property type="entry name" value="FAD_FR"/>
    <property type="match status" value="1"/>
</dbReference>
<dbReference type="InterPro" id="IPR017938">
    <property type="entry name" value="Riboflavin_synthase-like_b-brl"/>
</dbReference>
<dbReference type="SUPFAM" id="SSF63380">
    <property type="entry name" value="Riboflavin synthase domain-like"/>
    <property type="match status" value="1"/>
</dbReference>
<keyword evidence="3" id="KW-0001">2Fe-2S</keyword>
<evidence type="ECO:0000256" key="4">
    <source>
        <dbReference type="ARBA" id="ARBA00022723"/>
    </source>
</evidence>
<comment type="caution">
    <text evidence="10">The sequence shown here is derived from an EMBL/GenBank/DDBJ whole genome shotgun (WGS) entry which is preliminary data.</text>
</comment>
<dbReference type="InterPro" id="IPR039261">
    <property type="entry name" value="FNR_nucleotide-bd"/>
</dbReference>
<protein>
    <submittedName>
        <fullName evidence="10">PDR/VanB family oxidoreductase</fullName>
    </submittedName>
</protein>
<dbReference type="CDD" id="cd06185">
    <property type="entry name" value="PDR_like"/>
    <property type="match status" value="1"/>
</dbReference>
<evidence type="ECO:0000256" key="5">
    <source>
        <dbReference type="ARBA" id="ARBA00023002"/>
    </source>
</evidence>
<dbReference type="Pfam" id="PF00111">
    <property type="entry name" value="Fer2"/>
    <property type="match status" value="1"/>
</dbReference>
<keyword evidence="7" id="KW-0411">Iron-sulfur</keyword>
<dbReference type="PANTHER" id="PTHR47354">
    <property type="entry name" value="NADH OXIDOREDUCTASE HCR"/>
    <property type="match status" value="1"/>
</dbReference>
<evidence type="ECO:0000256" key="2">
    <source>
        <dbReference type="ARBA" id="ARBA00022630"/>
    </source>
</evidence>
<keyword evidence="5" id="KW-0560">Oxidoreductase</keyword>
<evidence type="ECO:0000256" key="7">
    <source>
        <dbReference type="ARBA" id="ARBA00023014"/>
    </source>
</evidence>
<dbReference type="InterPro" id="IPR012675">
    <property type="entry name" value="Beta-grasp_dom_sf"/>
</dbReference>
<dbReference type="InterPro" id="IPR050415">
    <property type="entry name" value="MRET"/>
</dbReference>
<dbReference type="InterPro" id="IPR017927">
    <property type="entry name" value="FAD-bd_FR_type"/>
</dbReference>
<evidence type="ECO:0000256" key="1">
    <source>
        <dbReference type="ARBA" id="ARBA00001974"/>
    </source>
</evidence>
<evidence type="ECO:0000313" key="11">
    <source>
        <dbReference type="Proteomes" id="UP001300763"/>
    </source>
</evidence>
<organism evidence="10 11">
    <name type="scientific">Actinomycetospora lemnae</name>
    <dbReference type="NCBI Taxonomy" id="3019891"/>
    <lineage>
        <taxon>Bacteria</taxon>
        <taxon>Bacillati</taxon>
        <taxon>Actinomycetota</taxon>
        <taxon>Actinomycetes</taxon>
        <taxon>Pseudonocardiales</taxon>
        <taxon>Pseudonocardiaceae</taxon>
        <taxon>Actinomycetospora</taxon>
    </lineage>
</organism>
<sequence>MQMIVHERRDEAEGVVSLHLGRADGGELPAWAPGAHVDVTLANGLVRQYSLCSDPGDRARWRLGVLREPVSRGGSEYVVDKIHGGDIVEIGEPRNNFALDPSPRYVFVAGGIGITPILPMIAAAEAAGAEWTLLYGGRARTSMAFRGELVRHGEKVTVVPQDQAGLLDLAGLLGTPRPDTLVYACGPEPMLDAVADAMPAWPVGSLRVERFTPKTVETDGPDTSFEVECAASGVTLEVPPDRSILAVARDADVRVDFSCEEGTCGTCETPLLAGRAEHRDTLLTEEEREAQDTVFICVSRAARGCPRLTLDL</sequence>
<dbReference type="SUPFAM" id="SSF52343">
    <property type="entry name" value="Ferredoxin reductase-like, C-terminal NADP-linked domain"/>
    <property type="match status" value="1"/>
</dbReference>
<dbReference type="Gene3D" id="3.40.50.80">
    <property type="entry name" value="Nucleotide-binding domain of ferredoxin-NADP reductase (FNR) module"/>
    <property type="match status" value="1"/>
</dbReference>
<evidence type="ECO:0000259" key="9">
    <source>
        <dbReference type="PROSITE" id="PS51384"/>
    </source>
</evidence>
<proteinExistence type="predicted"/>
<evidence type="ECO:0000256" key="3">
    <source>
        <dbReference type="ARBA" id="ARBA00022714"/>
    </source>
</evidence>
<accession>A0ABT5SYQ5</accession>
<dbReference type="CDD" id="cd00207">
    <property type="entry name" value="fer2"/>
    <property type="match status" value="1"/>
</dbReference>
<dbReference type="InterPro" id="IPR001433">
    <property type="entry name" value="OxRdtase_FAD/NAD-bd"/>
</dbReference>
<evidence type="ECO:0000313" key="10">
    <source>
        <dbReference type="EMBL" id="MDD7967851.1"/>
    </source>
</evidence>
<comment type="cofactor">
    <cofactor evidence="1">
        <name>FAD</name>
        <dbReference type="ChEBI" id="CHEBI:57692"/>
    </cofactor>
</comment>
<gene>
    <name evidence="10" type="ORF">PGB27_21125</name>
</gene>
<keyword evidence="6" id="KW-0408">Iron</keyword>
<dbReference type="PANTHER" id="PTHR47354:SF1">
    <property type="entry name" value="CARNITINE MONOOXYGENASE REDUCTASE SUBUNIT"/>
    <property type="match status" value="1"/>
</dbReference>